<feature type="domain" description="HicB-like antitoxin of toxin-antitoxin system" evidence="1">
    <location>
        <begin position="3"/>
        <end position="92"/>
    </location>
</feature>
<dbReference type="InterPro" id="IPR035069">
    <property type="entry name" value="TTHA1013/TTHA0281-like"/>
</dbReference>
<dbReference type="EMBL" id="ACDP02000006">
    <property type="protein sequence ID" value="EEO28197.1"/>
    <property type="molecule type" value="Genomic_DNA"/>
</dbReference>
<keyword evidence="3" id="KW-1185">Reference proteome</keyword>
<comment type="caution">
    <text evidence="2">The sequence shown here is derived from an EMBL/GenBank/DDBJ whole genome shotgun (WGS) entry which is preliminary data.</text>
</comment>
<evidence type="ECO:0000313" key="3">
    <source>
        <dbReference type="Proteomes" id="UP000003973"/>
    </source>
</evidence>
<dbReference type="HOGENOM" id="CLU_114047_1_2_4"/>
<proteinExistence type="predicted"/>
<evidence type="ECO:0000259" key="1">
    <source>
        <dbReference type="Pfam" id="PF15919"/>
    </source>
</evidence>
<dbReference type="Gene3D" id="3.30.160.250">
    <property type="match status" value="1"/>
</dbReference>
<sequence length="95" mass="10222">MKYLIAIDPGTDDTAFGVVVPDLPGCFSAGDTVEEAIDNAHEAAKLWLETVIDDGGTVPSASPFSALQIKDDYKGWIWAVINVDLSDYPTKQSAY</sequence>
<protein>
    <recommendedName>
        <fullName evidence="1">HicB-like antitoxin of toxin-antitoxin system domain-containing protein</fullName>
    </recommendedName>
</protein>
<dbReference type="InterPro" id="IPR031807">
    <property type="entry name" value="HicB-like"/>
</dbReference>
<organism evidence="2 3">
    <name type="scientific">Oxalobacter paraformigenes</name>
    <dbReference type="NCBI Taxonomy" id="556268"/>
    <lineage>
        <taxon>Bacteria</taxon>
        <taxon>Pseudomonadati</taxon>
        <taxon>Pseudomonadota</taxon>
        <taxon>Betaproteobacteria</taxon>
        <taxon>Burkholderiales</taxon>
        <taxon>Oxalobacteraceae</taxon>
        <taxon>Oxalobacter</taxon>
    </lineage>
</organism>
<dbReference type="PANTHER" id="PTHR34504:SF2">
    <property type="entry name" value="UPF0150 PROTEIN SSL0259"/>
    <property type="match status" value="1"/>
</dbReference>
<dbReference type="SUPFAM" id="SSF143100">
    <property type="entry name" value="TTHA1013/TTHA0281-like"/>
    <property type="match status" value="1"/>
</dbReference>
<reference evidence="2" key="1">
    <citation type="submission" date="2011-10" db="EMBL/GenBank/DDBJ databases">
        <title>The Genome Sequence of Oxalobacter formigenes HOxBLS.</title>
        <authorList>
            <consortium name="The Broad Institute Genome Sequencing Platform"/>
            <person name="Earl A."/>
            <person name="Ward D."/>
            <person name="Feldgarden M."/>
            <person name="Gevers D."/>
            <person name="Allison M.J."/>
            <person name="Humphrey S."/>
            <person name="Young S.K."/>
            <person name="Zeng Q."/>
            <person name="Gargeya S."/>
            <person name="Fitzgerald M."/>
            <person name="Haas B."/>
            <person name="Abouelleil A."/>
            <person name="Alvarado L."/>
            <person name="Arachchi H.M."/>
            <person name="Berlin A."/>
            <person name="Brown A."/>
            <person name="Chapman S.B."/>
            <person name="Chen Z."/>
            <person name="Dunbar C."/>
            <person name="Freedman E."/>
            <person name="Gearin G."/>
            <person name="Goldberg J."/>
            <person name="Griggs A."/>
            <person name="Gujja S."/>
            <person name="Heiman D."/>
            <person name="Howarth C."/>
            <person name="Larson L."/>
            <person name="Lui A."/>
            <person name="MacDonald P.J.P."/>
            <person name="Montmayeur A."/>
            <person name="Murphy C."/>
            <person name="Neiman D."/>
            <person name="Pearson M."/>
            <person name="Priest M."/>
            <person name="Roberts A."/>
            <person name="Saif S."/>
            <person name="Shea T."/>
            <person name="Shenoy N."/>
            <person name="Sisk P."/>
            <person name="Stolte C."/>
            <person name="Sykes S."/>
            <person name="Wortman J."/>
            <person name="Nusbaum C."/>
            <person name="Birren B."/>
        </authorList>
    </citation>
    <scope>NUCLEOTIDE SEQUENCE [LARGE SCALE GENOMIC DNA]</scope>
    <source>
        <strain evidence="2">HOxBLS</strain>
    </source>
</reference>
<dbReference type="PANTHER" id="PTHR34504">
    <property type="entry name" value="ANTITOXIN HICB"/>
    <property type="match status" value="1"/>
</dbReference>
<evidence type="ECO:0000313" key="2">
    <source>
        <dbReference type="EMBL" id="EEO28197.1"/>
    </source>
</evidence>
<gene>
    <name evidence="2" type="ORF">OFAG_01350</name>
</gene>
<dbReference type="RefSeq" id="WP_005877735.1">
    <property type="nucleotide sequence ID" value="NZ_CABMNL010000001.1"/>
</dbReference>
<dbReference type="InterPro" id="IPR051404">
    <property type="entry name" value="TA_system_antitoxin"/>
</dbReference>
<dbReference type="Proteomes" id="UP000003973">
    <property type="component" value="Unassembled WGS sequence"/>
</dbReference>
<dbReference type="Pfam" id="PF15919">
    <property type="entry name" value="HicB_lk_antitox"/>
    <property type="match status" value="1"/>
</dbReference>
<accession>C3X4R1</accession>
<name>C3X4R1_9BURK</name>
<dbReference type="eggNOG" id="COG1598">
    <property type="taxonomic scope" value="Bacteria"/>
</dbReference>
<dbReference type="AlphaFoldDB" id="C3X4R1"/>